<feature type="compositionally biased region" description="Basic and acidic residues" evidence="5">
    <location>
        <begin position="68"/>
        <end position="81"/>
    </location>
</feature>
<dbReference type="GO" id="GO:0003924">
    <property type="term" value="F:GTPase activity"/>
    <property type="evidence" value="ECO:0007669"/>
    <property type="project" value="InterPro"/>
</dbReference>
<dbReference type="GO" id="GO:0001664">
    <property type="term" value="F:G protein-coupled receptor binding"/>
    <property type="evidence" value="ECO:0007669"/>
    <property type="project" value="TreeGrafter"/>
</dbReference>
<dbReference type="InterPro" id="IPR027417">
    <property type="entry name" value="P-loop_NTPase"/>
</dbReference>
<dbReference type="Gene3D" id="3.40.50.300">
    <property type="entry name" value="P-loop containing nucleotide triphosphate hydrolases"/>
    <property type="match status" value="1"/>
</dbReference>
<dbReference type="GO" id="GO:0005525">
    <property type="term" value="F:GTP binding"/>
    <property type="evidence" value="ECO:0007669"/>
    <property type="project" value="UniProtKB-KW"/>
</dbReference>
<feature type="binding site" evidence="4">
    <location>
        <position position="342"/>
    </location>
    <ligand>
        <name>Mg(2+)</name>
        <dbReference type="ChEBI" id="CHEBI:18420"/>
    </ligand>
</feature>
<name>A0A8H5HSM0_9AGAR</name>
<dbReference type="EMBL" id="JAACJN010000026">
    <property type="protein sequence ID" value="KAF5388767.1"/>
    <property type="molecule type" value="Genomic_DNA"/>
</dbReference>
<evidence type="ECO:0000256" key="1">
    <source>
        <dbReference type="ARBA" id="ARBA00022741"/>
    </source>
</evidence>
<protein>
    <submittedName>
        <fullName evidence="6">Uncharacterized protein</fullName>
    </submittedName>
</protein>
<dbReference type="Gene3D" id="1.10.400.10">
    <property type="entry name" value="GI Alpha 1, domain 2-like"/>
    <property type="match status" value="1"/>
</dbReference>
<sequence>MRRRNKSGSRKRATAKRDGCMITYKVYKFGQIRDSPASTYSQPSMGRRSTEDNDPLTLAIAPPANETPAEKEKRLSDERKAKEISDRIDDEINAQRIAEKKEVPIKVLLLVSPQVKANQLINSPKAFKAERASWRAVIQLNVARSVRIILDAISTAQQDISSTASPSSNHSPVNERSVPSPEYDALPTLTPEHLKLKMRLSPMLQVEESLWRKLSPGSAVDFEATSLVPITNVPQSTRTKEVYVNSALAWKSAFSRLLSTTRNSLDSGQGIDFDDPNDPGVILHNCADDMIKLWNDPTIRALLKALSLRLEDTPGFFLDDLERVTAPKYVPSDGKMTHISHTVLIPTTEGNFLSRDWRIFDVGGARSLEDSILLWKAIVSNQLLQTTELILFLNKCDILQGKLESGIQFNKWVVSYGDKPNTFESTSKLQDVVVRKSLADSHML</sequence>
<dbReference type="GO" id="GO:0005834">
    <property type="term" value="C:heterotrimeric G-protein complex"/>
    <property type="evidence" value="ECO:0007669"/>
    <property type="project" value="TreeGrafter"/>
</dbReference>
<gene>
    <name evidence="6" type="ORF">D9757_005633</name>
</gene>
<keyword evidence="3" id="KW-0807">Transducer</keyword>
<dbReference type="SMART" id="SM00275">
    <property type="entry name" value="G_alpha"/>
    <property type="match status" value="1"/>
</dbReference>
<feature type="region of interest" description="Disordered" evidence="5">
    <location>
        <begin position="35"/>
        <end position="81"/>
    </location>
</feature>
<evidence type="ECO:0000256" key="3">
    <source>
        <dbReference type="ARBA" id="ARBA00023224"/>
    </source>
</evidence>
<evidence type="ECO:0000256" key="5">
    <source>
        <dbReference type="SAM" id="MobiDB-lite"/>
    </source>
</evidence>
<keyword evidence="7" id="KW-1185">Reference proteome</keyword>
<feature type="region of interest" description="Disordered" evidence="5">
    <location>
        <begin position="159"/>
        <end position="184"/>
    </location>
</feature>
<dbReference type="InterPro" id="IPR001019">
    <property type="entry name" value="Gprotein_alpha_su"/>
</dbReference>
<dbReference type="SUPFAM" id="SSF52540">
    <property type="entry name" value="P-loop containing nucleoside triphosphate hydrolases"/>
    <property type="match status" value="1"/>
</dbReference>
<dbReference type="Proteomes" id="UP000518752">
    <property type="component" value="Unassembled WGS sequence"/>
</dbReference>
<dbReference type="GO" id="GO:0005737">
    <property type="term" value="C:cytoplasm"/>
    <property type="evidence" value="ECO:0007669"/>
    <property type="project" value="TreeGrafter"/>
</dbReference>
<evidence type="ECO:0000256" key="4">
    <source>
        <dbReference type="PIRSR" id="PIRSR601019-2"/>
    </source>
</evidence>
<evidence type="ECO:0000313" key="7">
    <source>
        <dbReference type="Proteomes" id="UP000518752"/>
    </source>
</evidence>
<dbReference type="PANTHER" id="PTHR10218:SF360">
    <property type="entry name" value="GUANINE NUCLEOTIDE-BINDING PROTEIN SUBUNIT ALPHA HOMOLOG"/>
    <property type="match status" value="1"/>
</dbReference>
<keyword evidence="4" id="KW-0479">Metal-binding</keyword>
<comment type="caution">
    <text evidence="6">The sequence shown here is derived from an EMBL/GenBank/DDBJ whole genome shotgun (WGS) entry which is preliminary data.</text>
</comment>
<feature type="compositionally biased region" description="Low complexity" evidence="5">
    <location>
        <begin position="161"/>
        <end position="171"/>
    </location>
</feature>
<evidence type="ECO:0000256" key="2">
    <source>
        <dbReference type="ARBA" id="ARBA00023134"/>
    </source>
</evidence>
<dbReference type="PANTHER" id="PTHR10218">
    <property type="entry name" value="GTP-BINDING PROTEIN ALPHA SUBUNIT"/>
    <property type="match status" value="1"/>
</dbReference>
<reference evidence="6 7" key="1">
    <citation type="journal article" date="2020" name="ISME J.">
        <title>Uncovering the hidden diversity of litter-decomposition mechanisms in mushroom-forming fungi.</title>
        <authorList>
            <person name="Floudas D."/>
            <person name="Bentzer J."/>
            <person name="Ahren D."/>
            <person name="Johansson T."/>
            <person name="Persson P."/>
            <person name="Tunlid A."/>
        </authorList>
    </citation>
    <scope>NUCLEOTIDE SEQUENCE [LARGE SCALE GENOMIC DNA]</scope>
    <source>
        <strain evidence="6 7">CBS 406.79</strain>
    </source>
</reference>
<dbReference type="AlphaFoldDB" id="A0A8H5HSM0"/>
<evidence type="ECO:0000313" key="6">
    <source>
        <dbReference type="EMBL" id="KAF5388767.1"/>
    </source>
</evidence>
<organism evidence="6 7">
    <name type="scientific">Collybiopsis confluens</name>
    <dbReference type="NCBI Taxonomy" id="2823264"/>
    <lineage>
        <taxon>Eukaryota</taxon>
        <taxon>Fungi</taxon>
        <taxon>Dikarya</taxon>
        <taxon>Basidiomycota</taxon>
        <taxon>Agaricomycotina</taxon>
        <taxon>Agaricomycetes</taxon>
        <taxon>Agaricomycetidae</taxon>
        <taxon>Agaricales</taxon>
        <taxon>Marasmiineae</taxon>
        <taxon>Omphalotaceae</taxon>
        <taxon>Collybiopsis</taxon>
    </lineage>
</organism>
<accession>A0A8H5HSM0</accession>
<dbReference type="SUPFAM" id="SSF47895">
    <property type="entry name" value="Transducin (alpha subunit), insertion domain"/>
    <property type="match status" value="1"/>
</dbReference>
<dbReference type="InterPro" id="IPR011025">
    <property type="entry name" value="GproteinA_insert"/>
</dbReference>
<dbReference type="Pfam" id="PF00503">
    <property type="entry name" value="G-alpha"/>
    <property type="match status" value="2"/>
</dbReference>
<keyword evidence="2" id="KW-0342">GTP-binding</keyword>
<proteinExistence type="predicted"/>
<dbReference type="GO" id="GO:0046872">
    <property type="term" value="F:metal ion binding"/>
    <property type="evidence" value="ECO:0007669"/>
    <property type="project" value="UniProtKB-KW"/>
</dbReference>
<keyword evidence="4" id="KW-0460">Magnesium</keyword>
<dbReference type="OrthoDB" id="5817230at2759"/>
<keyword evidence="1" id="KW-0547">Nucleotide-binding</keyword>
<dbReference type="GO" id="GO:0007188">
    <property type="term" value="P:adenylate cyclase-modulating G protein-coupled receptor signaling pathway"/>
    <property type="evidence" value="ECO:0007669"/>
    <property type="project" value="TreeGrafter"/>
</dbReference>
<dbReference type="GO" id="GO:0031683">
    <property type="term" value="F:G-protein beta/gamma-subunit complex binding"/>
    <property type="evidence" value="ECO:0007669"/>
    <property type="project" value="InterPro"/>
</dbReference>